<dbReference type="Proteomes" id="UP001597085">
    <property type="component" value="Unassembled WGS sequence"/>
</dbReference>
<protein>
    <submittedName>
        <fullName evidence="3">HalOD1 output domain-containing protein</fullName>
    </submittedName>
</protein>
<dbReference type="RefSeq" id="WP_256422348.1">
    <property type="nucleotide sequence ID" value="NZ_JANHDI010000012.1"/>
</dbReference>
<dbReference type="Pfam" id="PF18545">
    <property type="entry name" value="HalOD1"/>
    <property type="match status" value="1"/>
</dbReference>
<keyword evidence="4" id="KW-1185">Reference proteome</keyword>
<sequence length="158" mass="16685">MAANSKIAESLSPIESDAESRSFQATYDSTRDSTSLAIVAVVATALGEDPQALTPLQTAIDTDALDKLVTESDTGLGTCGSISFRYDGFKITATSEGVIEANPIEDIQSAPMHPYRIECAGCGQPRLGKKRAPDTAVVPYQDTCPECECDSFDIGVTT</sequence>
<dbReference type="InterPro" id="IPR040624">
    <property type="entry name" value="HalOD1"/>
</dbReference>
<evidence type="ECO:0000256" key="1">
    <source>
        <dbReference type="SAM" id="MobiDB-lite"/>
    </source>
</evidence>
<feature type="region of interest" description="Disordered" evidence="1">
    <location>
        <begin position="1"/>
        <end position="23"/>
    </location>
</feature>
<proteinExistence type="predicted"/>
<gene>
    <name evidence="3" type="ORF">ACFSBX_12740</name>
</gene>
<dbReference type="EMBL" id="JBHUDK010000011">
    <property type="protein sequence ID" value="MFD1599822.1"/>
    <property type="molecule type" value="Genomic_DNA"/>
</dbReference>
<evidence type="ECO:0000313" key="4">
    <source>
        <dbReference type="Proteomes" id="UP001597085"/>
    </source>
</evidence>
<comment type="caution">
    <text evidence="3">The sequence shown here is derived from an EMBL/GenBank/DDBJ whole genome shotgun (WGS) entry which is preliminary data.</text>
</comment>
<accession>A0ABD6CQ84</accession>
<dbReference type="AlphaFoldDB" id="A0ABD6CQ84"/>
<evidence type="ECO:0000313" key="3">
    <source>
        <dbReference type="EMBL" id="MFD1599822.1"/>
    </source>
</evidence>
<name>A0ABD6CQ84_9EURY</name>
<organism evidence="3 4">
    <name type="scientific">Halobellus rarus</name>
    <dbReference type="NCBI Taxonomy" id="1126237"/>
    <lineage>
        <taxon>Archaea</taxon>
        <taxon>Methanobacteriati</taxon>
        <taxon>Methanobacteriota</taxon>
        <taxon>Stenosarchaea group</taxon>
        <taxon>Halobacteria</taxon>
        <taxon>Halobacteriales</taxon>
        <taxon>Haloferacaceae</taxon>
        <taxon>Halobellus</taxon>
    </lineage>
</organism>
<feature type="domain" description="Halobacterial output" evidence="2">
    <location>
        <begin position="31"/>
        <end position="100"/>
    </location>
</feature>
<reference evidence="3 4" key="1">
    <citation type="journal article" date="2019" name="Int. J. Syst. Evol. Microbiol.">
        <title>The Global Catalogue of Microorganisms (GCM) 10K type strain sequencing project: providing services to taxonomists for standard genome sequencing and annotation.</title>
        <authorList>
            <consortium name="The Broad Institute Genomics Platform"/>
            <consortium name="The Broad Institute Genome Sequencing Center for Infectious Disease"/>
            <person name="Wu L."/>
            <person name="Ma J."/>
        </authorList>
    </citation>
    <scope>NUCLEOTIDE SEQUENCE [LARGE SCALE GENOMIC DNA]</scope>
    <source>
        <strain evidence="3 4">CGMCC 1.12121</strain>
    </source>
</reference>
<evidence type="ECO:0000259" key="2">
    <source>
        <dbReference type="Pfam" id="PF18545"/>
    </source>
</evidence>